<name>A0A086ZH53_9BIFI</name>
<dbReference type="Proteomes" id="UP000029096">
    <property type="component" value="Unassembled WGS sequence"/>
</dbReference>
<keyword evidence="12" id="KW-1185">Reference proteome</keyword>
<dbReference type="eggNOG" id="COG0515">
    <property type="taxonomic scope" value="Bacteria"/>
</dbReference>
<dbReference type="InterPro" id="IPR000719">
    <property type="entry name" value="Prot_kinase_dom"/>
</dbReference>
<feature type="region of interest" description="Disordered" evidence="8">
    <location>
        <begin position="378"/>
        <end position="404"/>
    </location>
</feature>
<dbReference type="Gene3D" id="1.10.510.10">
    <property type="entry name" value="Transferase(Phosphotransferase) domain 1"/>
    <property type="match status" value="1"/>
</dbReference>
<organism evidence="11 12">
    <name type="scientific">Bifidobacterium bohemicum DSM 22767</name>
    <dbReference type="NCBI Taxonomy" id="1437606"/>
    <lineage>
        <taxon>Bacteria</taxon>
        <taxon>Bacillati</taxon>
        <taxon>Actinomycetota</taxon>
        <taxon>Actinomycetes</taxon>
        <taxon>Bifidobacteriales</taxon>
        <taxon>Bifidobacteriaceae</taxon>
        <taxon>Bifidobacterium</taxon>
    </lineage>
</organism>
<comment type="similarity">
    <text evidence="1">Belongs to the protein kinase superfamily. NEK Ser/Thr protein kinase family. NIMA subfamily.</text>
</comment>
<dbReference type="Gene3D" id="3.30.200.20">
    <property type="entry name" value="Phosphorylase Kinase, domain 1"/>
    <property type="match status" value="1"/>
</dbReference>
<evidence type="ECO:0000256" key="4">
    <source>
        <dbReference type="ARBA" id="ARBA00022741"/>
    </source>
</evidence>
<dbReference type="EMBL" id="JGYP01000002">
    <property type="protein sequence ID" value="KFI45853.1"/>
    <property type="molecule type" value="Genomic_DNA"/>
</dbReference>
<dbReference type="InterPro" id="IPR050660">
    <property type="entry name" value="NEK_Ser/Thr_kinase"/>
</dbReference>
<dbReference type="RefSeq" id="WP_081930365.1">
    <property type="nucleotide sequence ID" value="NZ_JDUS01000019.1"/>
</dbReference>
<feature type="region of interest" description="Disordered" evidence="8">
    <location>
        <begin position="756"/>
        <end position="775"/>
    </location>
</feature>
<dbReference type="PANTHER" id="PTHR43671:SF13">
    <property type="entry name" value="SERINE_THREONINE-PROTEIN KINASE NEK2"/>
    <property type="match status" value="1"/>
</dbReference>
<evidence type="ECO:0000256" key="5">
    <source>
        <dbReference type="ARBA" id="ARBA00022777"/>
    </source>
</evidence>
<evidence type="ECO:0000256" key="9">
    <source>
        <dbReference type="SAM" id="Phobius"/>
    </source>
</evidence>
<dbReference type="InterPro" id="IPR017441">
    <property type="entry name" value="Protein_kinase_ATP_BS"/>
</dbReference>
<dbReference type="InterPro" id="IPR008271">
    <property type="entry name" value="Ser/Thr_kinase_AS"/>
</dbReference>
<keyword evidence="3 11" id="KW-0808">Transferase</keyword>
<feature type="transmembrane region" description="Helical" evidence="9">
    <location>
        <begin position="788"/>
        <end position="807"/>
    </location>
</feature>
<dbReference type="EC" id="2.7.11.1" evidence="2"/>
<proteinExistence type="inferred from homology"/>
<evidence type="ECO:0000256" key="1">
    <source>
        <dbReference type="ARBA" id="ARBA00010886"/>
    </source>
</evidence>
<feature type="domain" description="Protein kinase" evidence="10">
    <location>
        <begin position="21"/>
        <end position="302"/>
    </location>
</feature>
<dbReference type="STRING" id="1437606.BBOH_0657"/>
<evidence type="ECO:0000256" key="7">
    <source>
        <dbReference type="PROSITE-ProRule" id="PRU10141"/>
    </source>
</evidence>
<keyword evidence="9" id="KW-0472">Membrane</keyword>
<accession>A0A086ZH53</accession>
<dbReference type="InterPro" id="IPR011009">
    <property type="entry name" value="Kinase-like_dom_sf"/>
</dbReference>
<feature type="compositionally biased region" description="Polar residues" evidence="8">
    <location>
        <begin position="437"/>
        <end position="448"/>
    </location>
</feature>
<dbReference type="SUPFAM" id="SSF56112">
    <property type="entry name" value="Protein kinase-like (PK-like)"/>
    <property type="match status" value="1"/>
</dbReference>
<gene>
    <name evidence="11" type="ORF">BBOH_0657</name>
</gene>
<comment type="caution">
    <text evidence="11">The sequence shown here is derived from an EMBL/GenBank/DDBJ whole genome shotgun (WGS) entry which is preliminary data.</text>
</comment>
<keyword evidence="9" id="KW-1133">Transmembrane helix</keyword>
<dbReference type="GO" id="GO:0005524">
    <property type="term" value="F:ATP binding"/>
    <property type="evidence" value="ECO:0007669"/>
    <property type="project" value="UniProtKB-UniRule"/>
</dbReference>
<dbReference type="Pfam" id="PF00069">
    <property type="entry name" value="Pkinase"/>
    <property type="match status" value="1"/>
</dbReference>
<feature type="compositionally biased region" description="Polar residues" evidence="8">
    <location>
        <begin position="455"/>
        <end position="467"/>
    </location>
</feature>
<dbReference type="PROSITE" id="PS00108">
    <property type="entry name" value="PROTEIN_KINASE_ST"/>
    <property type="match status" value="1"/>
</dbReference>
<keyword evidence="6 7" id="KW-0067">ATP-binding</keyword>
<keyword evidence="4 7" id="KW-0547">Nucleotide-binding</keyword>
<dbReference type="SMART" id="SM00220">
    <property type="entry name" value="S_TKc"/>
    <property type="match status" value="1"/>
</dbReference>
<feature type="transmembrane region" description="Helical" evidence="9">
    <location>
        <begin position="661"/>
        <end position="682"/>
    </location>
</feature>
<protein>
    <recommendedName>
        <fullName evidence="2">non-specific serine/threonine protein kinase</fullName>
        <ecNumber evidence="2">2.7.11.1</ecNumber>
    </recommendedName>
</protein>
<evidence type="ECO:0000313" key="12">
    <source>
        <dbReference type="Proteomes" id="UP000029096"/>
    </source>
</evidence>
<evidence type="ECO:0000256" key="8">
    <source>
        <dbReference type="SAM" id="MobiDB-lite"/>
    </source>
</evidence>
<evidence type="ECO:0000256" key="2">
    <source>
        <dbReference type="ARBA" id="ARBA00012513"/>
    </source>
</evidence>
<evidence type="ECO:0000256" key="6">
    <source>
        <dbReference type="ARBA" id="ARBA00022840"/>
    </source>
</evidence>
<feature type="compositionally biased region" description="Basic and acidic residues" evidence="8">
    <location>
        <begin position="79"/>
        <end position="93"/>
    </location>
</feature>
<feature type="transmembrane region" description="Helical" evidence="9">
    <location>
        <begin position="702"/>
        <end position="725"/>
    </location>
</feature>
<evidence type="ECO:0000256" key="3">
    <source>
        <dbReference type="ARBA" id="ARBA00022679"/>
    </source>
</evidence>
<dbReference type="AlphaFoldDB" id="A0A086ZH53"/>
<feature type="region of interest" description="Disordered" evidence="8">
    <location>
        <begin position="57"/>
        <end position="93"/>
    </location>
</feature>
<dbReference type="OrthoDB" id="9762169at2"/>
<feature type="region of interest" description="Disordered" evidence="8">
    <location>
        <begin position="427"/>
        <end position="498"/>
    </location>
</feature>
<dbReference type="CDD" id="cd14014">
    <property type="entry name" value="STKc_PknB_like"/>
    <property type="match status" value="1"/>
</dbReference>
<feature type="transmembrane region" description="Helical" evidence="9">
    <location>
        <begin position="584"/>
        <end position="613"/>
    </location>
</feature>
<dbReference type="GO" id="GO:0004674">
    <property type="term" value="F:protein serine/threonine kinase activity"/>
    <property type="evidence" value="ECO:0007669"/>
    <property type="project" value="UniProtKB-EC"/>
</dbReference>
<keyword evidence="9" id="KW-0812">Transmembrane</keyword>
<dbReference type="PROSITE" id="PS50011">
    <property type="entry name" value="PROTEIN_KINASE_DOM"/>
    <property type="match status" value="1"/>
</dbReference>
<dbReference type="PROSITE" id="PS00107">
    <property type="entry name" value="PROTEIN_KINASE_ATP"/>
    <property type="match status" value="1"/>
</dbReference>
<sequence length="822" mass="86933">MASMSDLNALDLEPGQIVGGYTLVSRLGGGAMGSVWRVRDDGGQFYAMKILRDSLNEDDETNTGARGISQGDGAADDTTGEHHRSHDPHVTARERMRREALAMRRVHHPGVCAIVDMELDDSFAFLVTELIEGRNLRDDVATNGRYTGDDLERLSRKLIEAVRAVHEQGIIHRDIKPTNVMVSASGPVLVDFGIAMTAGESHVTRTGLVMGTPGFIAPEIIDGAESDEATDWWSLASVLAFAATGRPVFGSKPMMAVLEREASGNANLAGLPSRTLAAFRSALDPNPSKRCTPYELLEAITLDALNPMAQGGDSYYGDDFGGDPVGGTEDDATIGTNIGASGTEVVRPFDTAATRPVAGSRAGRGACGASGVLSGLGDADISDAPGGHGGETGQGTPDNPRTLWTAAVPPATQATAALATAGDDGTQVLAPLPAHATTPTNGGSTATVTGRARGNDSTSVLSSSDDQPTVAEPLRSTDRRAPSDVDPADDSSTRILPVAPDAGVGTVALTQAMPSDSFGSTQYAESPTAVYPGAPDRHYLAPTAQPQLQAARSDPMPTTPRDLNTDPTELKRTTLIRRGALPSWLITIPLALLAAAAPIIAMIVFAVITWLLLTLGNSENAQLQREGKRGGQRLRRDAVFRVTGLPWHLVSGLVQTLPRTIVMGLIVGVIPLLISVISGLPTRPAPIVVGQWTVHVPLNTDFSFSLAGLFFALAMVAAWLLNALGARSTVLRLGMGWLRGAKRAGKGKPVSEGGFVCKDEDNGIGNENDTNEGRTADRQQRNFRIPRNWVFLALWLLSTCLMAFYILQGHYIDWTPLPEPQL</sequence>
<keyword evidence="5 11" id="KW-0418">Kinase</keyword>
<feature type="binding site" evidence="7">
    <location>
        <position position="49"/>
    </location>
    <ligand>
        <name>ATP</name>
        <dbReference type="ChEBI" id="CHEBI:30616"/>
    </ligand>
</feature>
<evidence type="ECO:0000313" key="11">
    <source>
        <dbReference type="EMBL" id="KFI45853.1"/>
    </source>
</evidence>
<reference evidence="11 12" key="1">
    <citation type="submission" date="2014-03" db="EMBL/GenBank/DDBJ databases">
        <title>Genomics of Bifidobacteria.</title>
        <authorList>
            <person name="Ventura M."/>
            <person name="Milani C."/>
            <person name="Lugli G.A."/>
        </authorList>
    </citation>
    <scope>NUCLEOTIDE SEQUENCE [LARGE SCALE GENOMIC DNA]</scope>
    <source>
        <strain evidence="11 12">DSM 22767</strain>
    </source>
</reference>
<dbReference type="PANTHER" id="PTHR43671">
    <property type="entry name" value="SERINE/THREONINE-PROTEIN KINASE NEK"/>
    <property type="match status" value="1"/>
</dbReference>
<evidence type="ECO:0000259" key="10">
    <source>
        <dbReference type="PROSITE" id="PS50011"/>
    </source>
</evidence>